<evidence type="ECO:0000256" key="7">
    <source>
        <dbReference type="ARBA" id="ARBA00023136"/>
    </source>
</evidence>
<dbReference type="SUPFAM" id="SSF50182">
    <property type="entry name" value="Sm-like ribonucleoproteins"/>
    <property type="match status" value="1"/>
</dbReference>
<evidence type="ECO:0000256" key="1">
    <source>
        <dbReference type="ARBA" id="ARBA00004141"/>
    </source>
</evidence>
<dbReference type="RefSeq" id="WP_109246184.1">
    <property type="nucleotide sequence ID" value="NZ_BFFO01000008.1"/>
</dbReference>
<keyword evidence="6 8" id="KW-1133">Transmembrane helix</keyword>
<dbReference type="InterPro" id="IPR045276">
    <property type="entry name" value="YbiO_bact"/>
</dbReference>
<reference evidence="10 11" key="1">
    <citation type="journal article" date="2018" name="Genome Announc.">
        <title>Draft Genome Sequence of Lactococcus sp. Strain NtB2 (JCM 32569), Isolated from the Gut of the Higher Termite Nasutitermes takasagoensis.</title>
        <authorList>
            <person name="Noda S."/>
            <person name="Aihara C."/>
            <person name="Yuki M."/>
            <person name="Ohkuma M."/>
        </authorList>
    </citation>
    <scope>NUCLEOTIDE SEQUENCE [LARGE SCALE GENOMIC DNA]</scope>
    <source>
        <strain evidence="10 11">NtB2</strain>
    </source>
</reference>
<keyword evidence="5 8" id="KW-0812">Transmembrane</keyword>
<dbReference type="InterPro" id="IPR006685">
    <property type="entry name" value="MscS_channel_2nd"/>
</dbReference>
<dbReference type="AlphaFoldDB" id="A0A2R5HKA3"/>
<feature type="transmembrane region" description="Helical" evidence="8">
    <location>
        <begin position="12"/>
        <end position="36"/>
    </location>
</feature>
<dbReference type="EMBL" id="BFFO01000008">
    <property type="protein sequence ID" value="GBG97230.1"/>
    <property type="molecule type" value="Genomic_DNA"/>
</dbReference>
<keyword evidence="4" id="KW-1003">Cell membrane</keyword>
<keyword evidence="11" id="KW-1185">Reference proteome</keyword>
<dbReference type="InterPro" id="IPR023408">
    <property type="entry name" value="MscS_beta-dom_sf"/>
</dbReference>
<evidence type="ECO:0000256" key="2">
    <source>
        <dbReference type="ARBA" id="ARBA00004236"/>
    </source>
</evidence>
<comment type="subcellular location">
    <subcellularLocation>
        <location evidence="2">Cell membrane</location>
    </subcellularLocation>
    <subcellularLocation>
        <location evidence="1">Membrane</location>
        <topology evidence="1">Multi-pass membrane protein</topology>
    </subcellularLocation>
</comment>
<evidence type="ECO:0000256" key="4">
    <source>
        <dbReference type="ARBA" id="ARBA00022475"/>
    </source>
</evidence>
<dbReference type="InterPro" id="IPR011014">
    <property type="entry name" value="MscS_channel_TM-2"/>
</dbReference>
<sequence length="248" mass="27627">MSFTNINWENIWAMILDKAIAFVIVSLLFFIVYKLCNSIVKRLFKQYLAKSSEDNQRIVTLSKMTRSGLHYLTIILYVYTVLYIFGIPVGSILTGAGLFGAALAFSARDLVADLINGFFLIVEHQVNVGDRVAFSNLNIEGEVKLVGIRMITLTADDGSTVFVPNRNVIALQNFSRGKRTVHLDVPVNAETLNAVKAKVIAIDEAYEAVSYVGIITVEENLFIRSDLTAEASNLATLKRQIMDEYFEA</sequence>
<dbReference type="InterPro" id="IPR010920">
    <property type="entry name" value="LSM_dom_sf"/>
</dbReference>
<evidence type="ECO:0000313" key="11">
    <source>
        <dbReference type="Proteomes" id="UP000245021"/>
    </source>
</evidence>
<feature type="transmembrane region" description="Helical" evidence="8">
    <location>
        <begin position="68"/>
        <end position="86"/>
    </location>
</feature>
<feature type="domain" description="Mechanosensitive ion channel MscS" evidence="9">
    <location>
        <begin position="109"/>
        <end position="176"/>
    </location>
</feature>
<comment type="caution">
    <text evidence="10">The sequence shown here is derived from an EMBL/GenBank/DDBJ whole genome shotgun (WGS) entry which is preliminary data.</text>
</comment>
<evidence type="ECO:0000256" key="6">
    <source>
        <dbReference type="ARBA" id="ARBA00022989"/>
    </source>
</evidence>
<proteinExistence type="inferred from homology"/>
<organism evidence="10 11">
    <name type="scientific">Lactococcus termiticola</name>
    <dbReference type="NCBI Taxonomy" id="2169526"/>
    <lineage>
        <taxon>Bacteria</taxon>
        <taxon>Bacillati</taxon>
        <taxon>Bacillota</taxon>
        <taxon>Bacilli</taxon>
        <taxon>Lactobacillales</taxon>
        <taxon>Streptococcaceae</taxon>
        <taxon>Lactococcus</taxon>
    </lineage>
</organism>
<keyword evidence="7 8" id="KW-0472">Membrane</keyword>
<dbReference type="Pfam" id="PF00924">
    <property type="entry name" value="MS_channel_2nd"/>
    <property type="match status" value="1"/>
</dbReference>
<gene>
    <name evidence="10" type="primary">mscS</name>
    <name evidence="10" type="ORF">NtB2_01368</name>
</gene>
<comment type="similarity">
    <text evidence="3">Belongs to the MscS (TC 1.A.23) family.</text>
</comment>
<name>A0A2R5HKA3_9LACT</name>
<evidence type="ECO:0000256" key="5">
    <source>
        <dbReference type="ARBA" id="ARBA00022692"/>
    </source>
</evidence>
<dbReference type="GO" id="GO:0005886">
    <property type="term" value="C:plasma membrane"/>
    <property type="evidence" value="ECO:0007669"/>
    <property type="project" value="UniProtKB-SubCell"/>
</dbReference>
<evidence type="ECO:0000256" key="3">
    <source>
        <dbReference type="ARBA" id="ARBA00008017"/>
    </source>
</evidence>
<dbReference type="OrthoDB" id="9809206at2"/>
<evidence type="ECO:0000259" key="9">
    <source>
        <dbReference type="Pfam" id="PF00924"/>
    </source>
</evidence>
<dbReference type="PANTHER" id="PTHR30460:SF0">
    <property type="entry name" value="MODERATE CONDUCTANCE MECHANOSENSITIVE CHANNEL YBIO"/>
    <property type="match status" value="1"/>
</dbReference>
<dbReference type="GO" id="GO:0008381">
    <property type="term" value="F:mechanosensitive monoatomic ion channel activity"/>
    <property type="evidence" value="ECO:0007669"/>
    <property type="project" value="InterPro"/>
</dbReference>
<protein>
    <submittedName>
        <fullName evidence="10">Small-conductance mechanosensitive channel</fullName>
    </submittedName>
</protein>
<dbReference type="SUPFAM" id="SSF82861">
    <property type="entry name" value="Mechanosensitive channel protein MscS (YggB), transmembrane region"/>
    <property type="match status" value="1"/>
</dbReference>
<dbReference type="PANTHER" id="PTHR30460">
    <property type="entry name" value="MODERATE CONDUCTANCE MECHANOSENSITIVE CHANNEL YBIO"/>
    <property type="match status" value="1"/>
</dbReference>
<dbReference type="Gene3D" id="1.10.287.1260">
    <property type="match status" value="1"/>
</dbReference>
<dbReference type="Gene3D" id="2.30.30.60">
    <property type="match status" value="1"/>
</dbReference>
<dbReference type="Proteomes" id="UP000245021">
    <property type="component" value="Unassembled WGS sequence"/>
</dbReference>
<evidence type="ECO:0000256" key="8">
    <source>
        <dbReference type="SAM" id="Phobius"/>
    </source>
</evidence>
<accession>A0A2R5HKA3</accession>
<evidence type="ECO:0000313" key="10">
    <source>
        <dbReference type="EMBL" id="GBG97230.1"/>
    </source>
</evidence>